<keyword evidence="3" id="KW-1185">Reference proteome</keyword>
<evidence type="ECO:0000313" key="3">
    <source>
        <dbReference type="Proteomes" id="UP000041254"/>
    </source>
</evidence>
<dbReference type="AlphaFoldDB" id="A0A0G4E8T6"/>
<evidence type="ECO:0000313" key="2">
    <source>
        <dbReference type="EMBL" id="CEL91612.1"/>
    </source>
</evidence>
<sequence>MTSACPSRRAGGAPFVKTASRANLQPLVPYCKHCSTENLTTVRDAIPSLSAQLQQAKAGTLVEWRDNGSISLTNSHPHCHDPFHHVACASDEDGGHAATSLRHTTGTVKMPRQQQQQQQQQAPPKPPSLAVHASPFPAHRDGMTTTVHHPPAASPPTRWSGHVYQTARAVGQVDVRNLQRVGHVSRPSQATMGGGRPFRPYPVHHPWMAQDNTHALPLVAEQRSTSIYDHPSACEIAQRLVTHDGSQLDAALVERLQFIGHTLFREGISRQWQRWTPEQRASVKAVLLFYPTHLPADRLRSPIVRQQCAAGQLDLHQYIRARHTPDAPYTAEMNEVAMQVAYILSEFLETSGDVLLQRLPVDTIAVLWRHGVVRLMRNASMDLVAAVLRGAAMCTRQLGPWAKLICATFRGWAM</sequence>
<evidence type="ECO:0000256" key="1">
    <source>
        <dbReference type="SAM" id="MobiDB-lite"/>
    </source>
</evidence>
<dbReference type="VEuPathDB" id="CryptoDB:Vbra_10772"/>
<proteinExistence type="predicted"/>
<gene>
    <name evidence="2" type="ORF">Vbra_10772</name>
</gene>
<dbReference type="OrthoDB" id="2215036at2759"/>
<dbReference type="EMBL" id="CDMY01000007">
    <property type="protein sequence ID" value="CEL91612.1"/>
    <property type="molecule type" value="Genomic_DNA"/>
</dbReference>
<name>A0A0G4E8T6_VITBC</name>
<feature type="region of interest" description="Disordered" evidence="1">
    <location>
        <begin position="106"/>
        <end position="158"/>
    </location>
</feature>
<dbReference type="InParanoid" id="A0A0G4E8T6"/>
<dbReference type="Proteomes" id="UP000041254">
    <property type="component" value="Unassembled WGS sequence"/>
</dbReference>
<accession>A0A0G4E8T6</accession>
<organism evidence="2 3">
    <name type="scientific">Vitrella brassicaformis (strain CCMP3155)</name>
    <dbReference type="NCBI Taxonomy" id="1169540"/>
    <lineage>
        <taxon>Eukaryota</taxon>
        <taxon>Sar</taxon>
        <taxon>Alveolata</taxon>
        <taxon>Colpodellida</taxon>
        <taxon>Vitrellaceae</taxon>
        <taxon>Vitrella</taxon>
    </lineage>
</organism>
<reference evidence="2 3" key="1">
    <citation type="submission" date="2014-11" db="EMBL/GenBank/DDBJ databases">
        <authorList>
            <person name="Zhu J."/>
            <person name="Qi W."/>
            <person name="Song R."/>
        </authorList>
    </citation>
    <scope>NUCLEOTIDE SEQUENCE [LARGE SCALE GENOMIC DNA]</scope>
</reference>
<protein>
    <submittedName>
        <fullName evidence="2">Uncharacterized protein</fullName>
    </submittedName>
</protein>